<reference evidence="1" key="1">
    <citation type="submission" date="2021-02" db="EMBL/GenBank/DDBJ databases">
        <authorList>
            <person name="Dougan E. K."/>
            <person name="Rhodes N."/>
            <person name="Thang M."/>
            <person name="Chan C."/>
        </authorList>
    </citation>
    <scope>NUCLEOTIDE SEQUENCE</scope>
</reference>
<keyword evidence="2" id="KW-1185">Reference proteome</keyword>
<sequence length="451" mass="50637">MGSLNCHQARHKPGRAAANQLHLRKGVVLAPPTKPLLVQLTPDVLFHVLWCLAGGLGDVRSFQAAMALRSAGRGLREALDQSPFWQRKVHCMLAPRSHPQLQLDFVEPCKGRRLCVTLLCAARLLQHVLSCDWIALHDVHVLLKGLGLTCEWSMVLLLRQLVAFSMDIFPPPSVHWLRDLLEGFVAPWERCSPPPLVKELEGFRDWLQRNVSEEIWSWRRLAETTAFYDDALSKKHQRKYASKAMQVAAWVLLVREFFVHNVGYGGPQVPGAQAISPRLKARLRGDRLSQTWVVPLLLVEPLRRQRTEVAEGWWNGLALTEDHTQDQRNTSINVGSSTVLRFPKLSLDRWWIHSQRGVASSAASSKWVQLDARLDASGIYSGQWVEEDLRWPLDSTVFTLAGGTSFLSMVSPEAPSKGLVEVFGLAAAQHEGDVVLRCFYLVRSEDALGSP</sequence>
<gene>
    <name evidence="1" type="ORF">SNAT2548_LOCUS15652</name>
</gene>
<dbReference type="Proteomes" id="UP000604046">
    <property type="component" value="Unassembled WGS sequence"/>
</dbReference>
<accession>A0A812NL05</accession>
<dbReference type="AlphaFoldDB" id="A0A812NL05"/>
<dbReference type="EMBL" id="CAJNDS010002035">
    <property type="protein sequence ID" value="CAE7297292.1"/>
    <property type="molecule type" value="Genomic_DNA"/>
</dbReference>
<name>A0A812NL05_9DINO</name>
<protein>
    <submittedName>
        <fullName evidence="1">Uncharacterized protein</fullName>
    </submittedName>
</protein>
<proteinExistence type="predicted"/>
<comment type="caution">
    <text evidence="1">The sequence shown here is derived from an EMBL/GenBank/DDBJ whole genome shotgun (WGS) entry which is preliminary data.</text>
</comment>
<evidence type="ECO:0000313" key="2">
    <source>
        <dbReference type="Proteomes" id="UP000604046"/>
    </source>
</evidence>
<organism evidence="1 2">
    <name type="scientific">Symbiodinium natans</name>
    <dbReference type="NCBI Taxonomy" id="878477"/>
    <lineage>
        <taxon>Eukaryota</taxon>
        <taxon>Sar</taxon>
        <taxon>Alveolata</taxon>
        <taxon>Dinophyceae</taxon>
        <taxon>Suessiales</taxon>
        <taxon>Symbiodiniaceae</taxon>
        <taxon>Symbiodinium</taxon>
    </lineage>
</organism>
<evidence type="ECO:0000313" key="1">
    <source>
        <dbReference type="EMBL" id="CAE7297292.1"/>
    </source>
</evidence>
<dbReference type="OrthoDB" id="10289051at2759"/>